<dbReference type="SUPFAM" id="SSF52833">
    <property type="entry name" value="Thioredoxin-like"/>
    <property type="match status" value="1"/>
</dbReference>
<dbReference type="GO" id="GO:0046872">
    <property type="term" value="F:metal ion binding"/>
    <property type="evidence" value="ECO:0007669"/>
    <property type="project" value="UniProtKB-KW"/>
</dbReference>
<feature type="disulfide bond" description="Redox-active" evidence="4">
    <location>
        <begin position="93"/>
        <end position="97"/>
    </location>
</feature>
<feature type="binding site" evidence="3">
    <location>
        <position position="97"/>
    </location>
    <ligand>
        <name>Cu cation</name>
        <dbReference type="ChEBI" id="CHEBI:23378"/>
    </ligand>
</feature>
<dbReference type="InterPro" id="IPR003782">
    <property type="entry name" value="SCO1/SenC"/>
</dbReference>
<dbReference type="PROSITE" id="PS51352">
    <property type="entry name" value="THIOREDOXIN_2"/>
    <property type="match status" value="1"/>
</dbReference>
<keyword evidence="5" id="KW-1133">Transmembrane helix</keyword>
<dbReference type="PANTHER" id="PTHR12151">
    <property type="entry name" value="ELECTRON TRANSPORT PROTIN SCO1/SENC FAMILY MEMBER"/>
    <property type="match status" value="1"/>
</dbReference>
<name>A0A399ELD4_9DEIN</name>
<feature type="domain" description="Thioredoxin" evidence="6">
    <location>
        <begin position="55"/>
        <end position="220"/>
    </location>
</feature>
<evidence type="ECO:0000256" key="2">
    <source>
        <dbReference type="ARBA" id="ARBA00023008"/>
    </source>
</evidence>
<dbReference type="RefSeq" id="WP_051304428.1">
    <property type="nucleotide sequence ID" value="NZ_QWKZ01000055.1"/>
</dbReference>
<keyword evidence="3" id="KW-0479">Metal-binding</keyword>
<feature type="binding site" evidence="3">
    <location>
        <position position="183"/>
    </location>
    <ligand>
        <name>Cu cation</name>
        <dbReference type="ChEBI" id="CHEBI:23378"/>
    </ligand>
</feature>
<keyword evidence="2 3" id="KW-0186">Copper</keyword>
<protein>
    <submittedName>
        <fullName evidence="7">SCO1 protein</fullName>
    </submittedName>
</protein>
<dbReference type="Gene3D" id="3.40.30.10">
    <property type="entry name" value="Glutaredoxin"/>
    <property type="match status" value="1"/>
</dbReference>
<proteinExistence type="inferred from homology"/>
<evidence type="ECO:0000256" key="5">
    <source>
        <dbReference type="SAM" id="Phobius"/>
    </source>
</evidence>
<reference evidence="7 8" key="1">
    <citation type="submission" date="2018-08" db="EMBL/GenBank/DDBJ databases">
        <title>Meiothermus luteus KCTC 52599 genome sequencing project.</title>
        <authorList>
            <person name="Da Costa M.S."/>
            <person name="Albuquerque L."/>
            <person name="Raposo P."/>
            <person name="Froufe H.J.C."/>
            <person name="Barroso C.S."/>
            <person name="Egas C."/>
        </authorList>
    </citation>
    <scope>NUCLEOTIDE SEQUENCE [LARGE SCALE GENOMIC DNA]</scope>
    <source>
        <strain evidence="7 8">KCTC 52599</strain>
    </source>
</reference>
<dbReference type="Proteomes" id="UP000265800">
    <property type="component" value="Unassembled WGS sequence"/>
</dbReference>
<dbReference type="PANTHER" id="PTHR12151:SF25">
    <property type="entry name" value="LINALOOL DEHYDRATASE_ISOMERASE DOMAIN-CONTAINING PROTEIN"/>
    <property type="match status" value="1"/>
</dbReference>
<keyword evidence="5" id="KW-0472">Membrane</keyword>
<feature type="binding site" evidence="3">
    <location>
        <position position="93"/>
    </location>
    <ligand>
        <name>Cu cation</name>
        <dbReference type="ChEBI" id="CHEBI:23378"/>
    </ligand>
</feature>
<dbReference type="CDD" id="cd02968">
    <property type="entry name" value="SCO"/>
    <property type="match status" value="1"/>
</dbReference>
<dbReference type="EMBL" id="QWKZ01000055">
    <property type="protein sequence ID" value="RIH84795.1"/>
    <property type="molecule type" value="Genomic_DNA"/>
</dbReference>
<evidence type="ECO:0000256" key="3">
    <source>
        <dbReference type="PIRSR" id="PIRSR603782-1"/>
    </source>
</evidence>
<accession>A0A399ELD4</accession>
<evidence type="ECO:0000256" key="4">
    <source>
        <dbReference type="PIRSR" id="PIRSR603782-2"/>
    </source>
</evidence>
<dbReference type="InterPro" id="IPR013766">
    <property type="entry name" value="Thioredoxin_domain"/>
</dbReference>
<keyword evidence="5" id="KW-0812">Transmembrane</keyword>
<keyword evidence="8" id="KW-1185">Reference proteome</keyword>
<comment type="similarity">
    <text evidence="1">Belongs to the SCO1/2 family.</text>
</comment>
<dbReference type="Pfam" id="PF02630">
    <property type="entry name" value="SCO1-SenC"/>
    <property type="match status" value="1"/>
</dbReference>
<keyword evidence="4" id="KW-1015">Disulfide bond</keyword>
<dbReference type="InterPro" id="IPR036249">
    <property type="entry name" value="Thioredoxin-like_sf"/>
</dbReference>
<evidence type="ECO:0000256" key="1">
    <source>
        <dbReference type="ARBA" id="ARBA00010996"/>
    </source>
</evidence>
<evidence type="ECO:0000259" key="6">
    <source>
        <dbReference type="PROSITE" id="PS51352"/>
    </source>
</evidence>
<gene>
    <name evidence="7" type="primary">ypmQ_1</name>
    <name evidence="7" type="ORF">Mlute_01780</name>
</gene>
<organism evidence="7 8">
    <name type="scientific">Meiothermus luteus</name>
    <dbReference type="NCBI Taxonomy" id="2026184"/>
    <lineage>
        <taxon>Bacteria</taxon>
        <taxon>Thermotogati</taxon>
        <taxon>Deinococcota</taxon>
        <taxon>Deinococci</taxon>
        <taxon>Thermales</taxon>
        <taxon>Thermaceae</taxon>
        <taxon>Meiothermus</taxon>
    </lineage>
</organism>
<sequence length="221" mass="24362">MSDPIQGPDHGRTRAQPLRRPLQAVGLLTGAVGLAALLIFALPRMGAYKPYGTPLLDPRPAADFRLTGSDGKAYTLKSFRGKAVLIFFGFVNCPDVCPTTLAELSKVYQALTPAEQGRVQVLMITADPERDTPAVLEKYVTFFDPRFLGLTGTPNQVAEVAKGYGVFYQKSQIKSAREYSVDHTASVFLVDPRGRLRLIYGYGKARQTDRVLQDLRWVLKG</sequence>
<evidence type="ECO:0000313" key="7">
    <source>
        <dbReference type="EMBL" id="RIH84795.1"/>
    </source>
</evidence>
<feature type="transmembrane region" description="Helical" evidence="5">
    <location>
        <begin position="22"/>
        <end position="42"/>
    </location>
</feature>
<evidence type="ECO:0000313" key="8">
    <source>
        <dbReference type="Proteomes" id="UP000265800"/>
    </source>
</evidence>
<comment type="caution">
    <text evidence="7">The sequence shown here is derived from an EMBL/GenBank/DDBJ whole genome shotgun (WGS) entry which is preliminary data.</text>
</comment>
<dbReference type="AlphaFoldDB" id="A0A399ELD4"/>
<dbReference type="FunFam" id="3.40.30.10:FF:000013">
    <property type="entry name" value="Blast:Protein SCO1 homolog, mitochondrial"/>
    <property type="match status" value="1"/>
</dbReference>